<comment type="caution">
    <text evidence="1">The sequence shown here is derived from an EMBL/GenBank/DDBJ whole genome shotgun (WGS) entry which is preliminary data.</text>
</comment>
<protein>
    <submittedName>
        <fullName evidence="1">Uncharacterized protein</fullName>
    </submittedName>
</protein>
<sequence length="104" mass="12068">MSPLTCTPQDAAALRRLLQHDNHENRDKMLDFMAKDPLYVPRLNVSLEFEREIALRRLEKLAHNGFISVFDFEKNPLNIFAGMSFDGLYLYQKFNAYGILNGCQ</sequence>
<dbReference type="OrthoDB" id="538336at2759"/>
<accession>A0A433DCQ1</accession>
<reference evidence="1 2" key="1">
    <citation type="journal article" date="2018" name="New Phytol.">
        <title>Phylogenomics of Endogonaceae and evolution of mycorrhizas within Mucoromycota.</title>
        <authorList>
            <person name="Chang Y."/>
            <person name="Desiro A."/>
            <person name="Na H."/>
            <person name="Sandor L."/>
            <person name="Lipzen A."/>
            <person name="Clum A."/>
            <person name="Barry K."/>
            <person name="Grigoriev I.V."/>
            <person name="Martin F.M."/>
            <person name="Stajich J.E."/>
            <person name="Smith M.E."/>
            <person name="Bonito G."/>
            <person name="Spatafora J.W."/>
        </authorList>
    </citation>
    <scope>NUCLEOTIDE SEQUENCE [LARGE SCALE GENOMIC DNA]</scope>
    <source>
        <strain evidence="1 2">GMNB39</strain>
    </source>
</reference>
<dbReference type="EMBL" id="RBNI01003170">
    <property type="protein sequence ID" value="RUP48631.1"/>
    <property type="molecule type" value="Genomic_DNA"/>
</dbReference>
<keyword evidence="2" id="KW-1185">Reference proteome</keyword>
<dbReference type="AlphaFoldDB" id="A0A433DCQ1"/>
<evidence type="ECO:0000313" key="1">
    <source>
        <dbReference type="EMBL" id="RUP48631.1"/>
    </source>
</evidence>
<name>A0A433DCQ1_9FUNG</name>
<proteinExistence type="predicted"/>
<dbReference type="Proteomes" id="UP000268093">
    <property type="component" value="Unassembled WGS sequence"/>
</dbReference>
<gene>
    <name evidence="1" type="ORF">BC936DRAFT_144271</name>
</gene>
<evidence type="ECO:0000313" key="2">
    <source>
        <dbReference type="Proteomes" id="UP000268093"/>
    </source>
</evidence>
<organism evidence="1 2">
    <name type="scientific">Jimgerdemannia flammicorona</name>
    <dbReference type="NCBI Taxonomy" id="994334"/>
    <lineage>
        <taxon>Eukaryota</taxon>
        <taxon>Fungi</taxon>
        <taxon>Fungi incertae sedis</taxon>
        <taxon>Mucoromycota</taxon>
        <taxon>Mucoromycotina</taxon>
        <taxon>Endogonomycetes</taxon>
        <taxon>Endogonales</taxon>
        <taxon>Endogonaceae</taxon>
        <taxon>Jimgerdemannia</taxon>
    </lineage>
</organism>